<dbReference type="EMBL" id="CP097502">
    <property type="protein sequence ID" value="URD72172.1"/>
    <property type="molecule type" value="Genomic_DNA"/>
</dbReference>
<accession>A0A9E7E839</accession>
<dbReference type="Proteomes" id="UP001055439">
    <property type="component" value="Chromosome 1"/>
</dbReference>
<evidence type="ECO:0000313" key="2">
    <source>
        <dbReference type="Proteomes" id="UP001055439"/>
    </source>
</evidence>
<dbReference type="PANTHER" id="PTHR35097">
    <property type="entry name" value="GDSL ESTERASE/LIPASE"/>
    <property type="match status" value="1"/>
</dbReference>
<dbReference type="AlphaFoldDB" id="A0A9E7E839"/>
<dbReference type="OrthoDB" id="2017825at2759"/>
<dbReference type="PANTHER" id="PTHR35097:SF1">
    <property type="entry name" value="GDSL ESTERASE_LIPASE"/>
    <property type="match status" value="1"/>
</dbReference>
<keyword evidence="2" id="KW-1185">Reference proteome</keyword>
<sequence>MNVYVGSFSGVTTTLLYVWEGDSGSGKGSPVEEPARFPFEKHVLGFGPEMEPIASVLDTIKGFVQSGEQFVKGAFQRRFDPHRKNPIEILKRLQRETFSDLMKIRDRQDKVERIISSFMSGKGSPFHEASTQLKGIFNVDGALLFQDDQQAYRALDSSRINTGIDARFTFKINLRQKDALFAEFASHQNNMYHGNEVTGSPLVLSKVMYLASISDSLSVISIPYGATCNDFLYDSDHTQGECLTVRPPLFNLYHSCAVGLSVKTSNFAAAFAELFSGWRTEMSPASHSNKLSTFGQISFRNFGETRLTLSGVWHMPRSFSLPMRLCCFGSCSKPDEMELAFPITGRQSAGSSGGSICMSIDIDESSKFGVWFEVQKLNPTITKWALSLSDMPESEIGWGVTVEGSSKGQSNSVLLESYLNFSVGKKASLQPGLAFIVDERSRAPALVFRSTWSF</sequence>
<organism evidence="1 2">
    <name type="scientific">Musa troglodytarum</name>
    <name type="common">fe'i banana</name>
    <dbReference type="NCBI Taxonomy" id="320322"/>
    <lineage>
        <taxon>Eukaryota</taxon>
        <taxon>Viridiplantae</taxon>
        <taxon>Streptophyta</taxon>
        <taxon>Embryophyta</taxon>
        <taxon>Tracheophyta</taxon>
        <taxon>Spermatophyta</taxon>
        <taxon>Magnoliopsida</taxon>
        <taxon>Liliopsida</taxon>
        <taxon>Zingiberales</taxon>
        <taxon>Musaceae</taxon>
        <taxon>Musa</taxon>
    </lineage>
</organism>
<proteinExistence type="predicted"/>
<protein>
    <submittedName>
        <fullName evidence="1">Uncharacterized protein</fullName>
    </submittedName>
</protein>
<name>A0A9E7E839_9LILI</name>
<gene>
    <name evidence="1" type="ORF">MUK42_08113</name>
</gene>
<evidence type="ECO:0000313" key="1">
    <source>
        <dbReference type="EMBL" id="URD72172.1"/>
    </source>
</evidence>
<reference evidence="1" key="1">
    <citation type="submission" date="2022-05" db="EMBL/GenBank/DDBJ databases">
        <title>The Musa troglodytarum L. genome provides insights into the mechanism of non-climacteric behaviour and enrichment of carotenoids.</title>
        <authorList>
            <person name="Wang J."/>
        </authorList>
    </citation>
    <scope>NUCLEOTIDE SEQUENCE</scope>
    <source>
        <tissue evidence="1">Leaf</tissue>
    </source>
</reference>